<name>A0A1X0XPA6_9BACT</name>
<dbReference type="PANTHER" id="PTHR38339">
    <property type="entry name" value="TRANSGLUTAMINASE DOMAIN PROTEIN"/>
    <property type="match status" value="1"/>
</dbReference>
<organism evidence="2 3">
    <name type="scientific">Geothermobacter hydrogeniphilus</name>
    <dbReference type="NCBI Taxonomy" id="1969733"/>
    <lineage>
        <taxon>Bacteria</taxon>
        <taxon>Pseudomonadati</taxon>
        <taxon>Thermodesulfobacteriota</taxon>
        <taxon>Desulfuromonadia</taxon>
        <taxon>Desulfuromonadales</taxon>
        <taxon>Geothermobacteraceae</taxon>
        <taxon>Geothermobacter</taxon>
    </lineage>
</organism>
<dbReference type="STRING" id="1969733.B5V00_15625"/>
<evidence type="ECO:0000313" key="2">
    <source>
        <dbReference type="EMBL" id="ORJ54749.1"/>
    </source>
</evidence>
<dbReference type="SMART" id="SM00460">
    <property type="entry name" value="TGc"/>
    <property type="match status" value="1"/>
</dbReference>
<dbReference type="InterPro" id="IPR002931">
    <property type="entry name" value="Transglutaminase-like"/>
</dbReference>
<reference evidence="2 3" key="1">
    <citation type="submission" date="2017-03" db="EMBL/GenBank/DDBJ databases">
        <title>Genome sequence of Geothermobacter sp. EPR-M, Deep-Sea Iron Reducer.</title>
        <authorList>
            <person name="Tully B."/>
            <person name="Savalia P."/>
            <person name="Abuyen K."/>
            <person name="Baughan C."/>
            <person name="Romero E."/>
            <person name="Ronkowski C."/>
            <person name="Torres B."/>
            <person name="Tremblay J."/>
            <person name="Trujillo A."/>
            <person name="Tyler M."/>
            <person name="Perez-Rodriguez I."/>
            <person name="Amend J."/>
        </authorList>
    </citation>
    <scope>NUCLEOTIDE SEQUENCE [LARGE SCALE GENOMIC DNA]</scope>
    <source>
        <strain evidence="2 3">EPR-M</strain>
    </source>
</reference>
<dbReference type="PANTHER" id="PTHR38339:SF1">
    <property type="entry name" value="TRANSGLUTAMINASE-LIKE DOMAIN-CONTAINING PROTEIN"/>
    <property type="match status" value="1"/>
</dbReference>
<accession>A0A1X0XPA6</accession>
<dbReference type="AlphaFoldDB" id="A0A1X0XPA6"/>
<dbReference type="Pfam" id="PF01841">
    <property type="entry name" value="Transglut_core"/>
    <property type="match status" value="1"/>
</dbReference>
<dbReference type="RefSeq" id="WP_085011740.1">
    <property type="nucleotide sequence ID" value="NZ_NAAD01000031.1"/>
</dbReference>
<sequence>MKRLVFLLFILLLGVGSAWGKTVSGEVVMTFDLSGQPSGREARLWIPYPISDADQLISDIHWEGDYSEAAVYTDRENSIPILYARWAADADSRRLTLRFRAERREQLHRDIPRADVPLDRAAFSRYLSATSMGPIDGPVKALADQIVAGKKTNLEKARAIYDWTVDNTFRDPNTRGCGLGNVPRLLDRPGGKCADISSIYVALARSAGVPAREILGIRLGKKDGQDITGWQHCWAEFYQPGYGWVPVDPADVRKAMLKQNLKLGDPQVAELREYFWGGVDAYRVRLSEGRDIELNPPQQGPAVNYLMYPFAQVGGKTLDWLDPQTFRYQITYRQ</sequence>
<dbReference type="Proteomes" id="UP000193136">
    <property type="component" value="Unassembled WGS sequence"/>
</dbReference>
<gene>
    <name evidence="2" type="ORF">B5V00_15625</name>
</gene>
<comment type="caution">
    <text evidence="2">The sequence shown here is derived from an EMBL/GenBank/DDBJ whole genome shotgun (WGS) entry which is preliminary data.</text>
</comment>
<keyword evidence="3" id="KW-1185">Reference proteome</keyword>
<protein>
    <submittedName>
        <fullName evidence="2">Transglutaminase</fullName>
    </submittedName>
</protein>
<dbReference type="EMBL" id="NAAD01000031">
    <property type="protein sequence ID" value="ORJ54749.1"/>
    <property type="molecule type" value="Genomic_DNA"/>
</dbReference>
<proteinExistence type="predicted"/>
<dbReference type="InterPro" id="IPR038765">
    <property type="entry name" value="Papain-like_cys_pep_sf"/>
</dbReference>
<dbReference type="Gene3D" id="3.10.620.30">
    <property type="match status" value="1"/>
</dbReference>
<evidence type="ECO:0000313" key="3">
    <source>
        <dbReference type="Proteomes" id="UP000193136"/>
    </source>
</evidence>
<dbReference type="SUPFAM" id="SSF54001">
    <property type="entry name" value="Cysteine proteinases"/>
    <property type="match status" value="1"/>
</dbReference>
<dbReference type="OrthoDB" id="9804872at2"/>
<feature type="domain" description="Transglutaminase-like" evidence="1">
    <location>
        <begin position="185"/>
        <end position="251"/>
    </location>
</feature>
<evidence type="ECO:0000259" key="1">
    <source>
        <dbReference type="SMART" id="SM00460"/>
    </source>
</evidence>